<feature type="compositionally biased region" description="Basic and acidic residues" evidence="5">
    <location>
        <begin position="161"/>
        <end position="181"/>
    </location>
</feature>
<evidence type="ECO:0000313" key="8">
    <source>
        <dbReference type="Proteomes" id="UP000316079"/>
    </source>
</evidence>
<evidence type="ECO:0000256" key="2">
    <source>
        <dbReference type="ARBA" id="ARBA00006832"/>
    </source>
</evidence>
<feature type="region of interest" description="Disordered" evidence="5">
    <location>
        <begin position="1"/>
        <end position="110"/>
    </location>
</feature>
<dbReference type="InterPro" id="IPR046757">
    <property type="entry name" value="YL1_N"/>
</dbReference>
<dbReference type="Proteomes" id="UP000316079">
    <property type="component" value="Unassembled WGS sequence"/>
</dbReference>
<comment type="similarity">
    <text evidence="2">Belongs to the VPS72/YL1 family.</text>
</comment>
<comment type="function">
    <text evidence="1">Deposition-and-exchange histone chaperone specific for H2AZ1, specifically chaperones H2AZ1 and deposits it into nucleosomes. As component of the SRCAP complex, mediates the ATP-dependent exchange of histone H2AZ1/H2B dimers for nucleosomal H2A/H2B, leading to transcriptional regulation of selected genes by chromatin remodeling.</text>
</comment>
<dbReference type="OrthoDB" id="78296at2759"/>
<dbReference type="GO" id="GO:0005634">
    <property type="term" value="C:nucleus"/>
    <property type="evidence" value="ECO:0007669"/>
    <property type="project" value="TreeGrafter"/>
</dbReference>
<name>A0A553NJN2_9TELE</name>
<evidence type="ECO:0000256" key="4">
    <source>
        <dbReference type="ARBA" id="ARBA00032814"/>
    </source>
</evidence>
<feature type="region of interest" description="Disordered" evidence="5">
    <location>
        <begin position="157"/>
        <end position="194"/>
    </location>
</feature>
<sequence>MSLASSREQRSTAGNRMSKLLDAEEEDEFYKTTYGGFNDESGDDEYHGDHSDSEDEVDTDFDIDEGDEPDSENEEDAPRRKSRVEPLKVSKPRVKRACEEPKPERPRTERRAVQELQEFGESQSRLSFNNRFIEISKPLISKHRCRMAFACVSVRKSVRRSTSEHTRKTNERLQERRLEAPRRRKGAHSEPTLTQEELLEEAKLTAQINMQSLENYERLEADRKKQVHKKRRFEGPMIRFHSLLMPMMHDTHLKEENVDVEGLDQDTPTSSSACAHGGASLCSRTFITFSDDEAFSCAFPPSNRPAPTAPVQEVCPVTHSPARYRDPVTDIPYANARAFRIIREAYHKYITSHGFPNASGSFSATNDAGDTLTAAKSSKTKTVVKQAAVAT</sequence>
<dbReference type="PANTHER" id="PTHR13275:SF4">
    <property type="entry name" value="VACUOLAR PROTEIN SORTING-ASSOCIATED PROTEIN 72 HOMOLOG"/>
    <property type="match status" value="1"/>
</dbReference>
<feature type="compositionally biased region" description="Acidic residues" evidence="5">
    <location>
        <begin position="52"/>
        <end position="75"/>
    </location>
</feature>
<organism evidence="7 8">
    <name type="scientific">Danionella cerebrum</name>
    <dbReference type="NCBI Taxonomy" id="2873325"/>
    <lineage>
        <taxon>Eukaryota</taxon>
        <taxon>Metazoa</taxon>
        <taxon>Chordata</taxon>
        <taxon>Craniata</taxon>
        <taxon>Vertebrata</taxon>
        <taxon>Euteleostomi</taxon>
        <taxon>Actinopterygii</taxon>
        <taxon>Neopterygii</taxon>
        <taxon>Teleostei</taxon>
        <taxon>Ostariophysi</taxon>
        <taxon>Cypriniformes</taxon>
        <taxon>Danionidae</taxon>
        <taxon>Danioninae</taxon>
        <taxon>Danionella</taxon>
    </lineage>
</organism>
<dbReference type="Pfam" id="PF08265">
    <property type="entry name" value="YL1_C"/>
    <property type="match status" value="1"/>
</dbReference>
<dbReference type="Pfam" id="PF05764">
    <property type="entry name" value="YL1"/>
    <property type="match status" value="1"/>
</dbReference>
<gene>
    <name evidence="7" type="ORF">DNTS_009867</name>
</gene>
<dbReference type="SMART" id="SM00993">
    <property type="entry name" value="YL1_C"/>
    <property type="match status" value="1"/>
</dbReference>
<keyword evidence="8" id="KW-1185">Reference proteome</keyword>
<feature type="compositionally biased region" description="Basic and acidic residues" evidence="5">
    <location>
        <begin position="76"/>
        <end position="88"/>
    </location>
</feature>
<dbReference type="EMBL" id="SRMA01026900">
    <property type="protein sequence ID" value="TRY65629.1"/>
    <property type="molecule type" value="Genomic_DNA"/>
</dbReference>
<accession>A0A553NJN2</accession>
<feature type="domain" description="Vps72/YL1 C-terminal" evidence="6">
    <location>
        <begin position="313"/>
        <end position="342"/>
    </location>
</feature>
<dbReference type="STRING" id="623744.A0A553NJN2"/>
<evidence type="ECO:0000256" key="5">
    <source>
        <dbReference type="SAM" id="MobiDB-lite"/>
    </source>
</evidence>
<evidence type="ECO:0000259" key="6">
    <source>
        <dbReference type="SMART" id="SM00993"/>
    </source>
</evidence>
<protein>
    <recommendedName>
        <fullName evidence="3">Vacuolar protein sorting-associated protein 72 homolog</fullName>
    </recommendedName>
    <alternativeName>
        <fullName evidence="4">Transcription factor-like 1</fullName>
    </alternativeName>
</protein>
<comment type="caution">
    <text evidence="7">The sequence shown here is derived from an EMBL/GenBank/DDBJ whole genome shotgun (WGS) entry which is preliminary data.</text>
</comment>
<evidence type="ECO:0000256" key="1">
    <source>
        <dbReference type="ARBA" id="ARBA00002050"/>
    </source>
</evidence>
<reference evidence="7 8" key="1">
    <citation type="journal article" date="2019" name="Sci. Data">
        <title>Hybrid genome assembly and annotation of Danionella translucida.</title>
        <authorList>
            <person name="Kadobianskyi M."/>
            <person name="Schulze L."/>
            <person name="Schuelke M."/>
            <person name="Judkewitz B."/>
        </authorList>
    </citation>
    <scope>NUCLEOTIDE SEQUENCE [LARGE SCALE GENOMIC DNA]</scope>
    <source>
        <strain evidence="7 8">Bolton</strain>
    </source>
</reference>
<evidence type="ECO:0000256" key="3">
    <source>
        <dbReference type="ARBA" id="ARBA00020000"/>
    </source>
</evidence>
<dbReference type="PANTHER" id="PTHR13275">
    <property type="entry name" value="YL-1 PROTEIN TRANSCRIPTION FACTOR-LIKE 1"/>
    <property type="match status" value="1"/>
</dbReference>
<evidence type="ECO:0000313" key="7">
    <source>
        <dbReference type="EMBL" id="TRY65629.1"/>
    </source>
</evidence>
<feature type="compositionally biased region" description="Basic and acidic residues" evidence="5">
    <location>
        <begin position="96"/>
        <end position="110"/>
    </location>
</feature>
<dbReference type="AlphaFoldDB" id="A0A553NJN2"/>
<proteinExistence type="inferred from homology"/>
<dbReference type="InterPro" id="IPR013272">
    <property type="entry name" value="Vps72/YL1_C"/>
</dbReference>
<feature type="compositionally biased region" description="Polar residues" evidence="5">
    <location>
        <begin position="1"/>
        <end position="15"/>
    </location>
</feature>